<dbReference type="InterPro" id="IPR012133">
    <property type="entry name" value="Alpha-hydoxy_acid_DH_FMN"/>
</dbReference>
<feature type="binding site" evidence="7">
    <location>
        <position position="30"/>
    </location>
    <ligand>
        <name>glyoxylate</name>
        <dbReference type="ChEBI" id="CHEBI:36655"/>
    </ligand>
</feature>
<dbReference type="AlphaFoldDB" id="A0A143BL57"/>
<evidence type="ECO:0000256" key="3">
    <source>
        <dbReference type="ARBA" id="ARBA00022643"/>
    </source>
</evidence>
<feature type="binding site" evidence="7">
    <location>
        <begin position="83"/>
        <end position="85"/>
    </location>
    <ligand>
        <name>FMN</name>
        <dbReference type="ChEBI" id="CHEBI:58210"/>
    </ligand>
</feature>
<dbReference type="FunFam" id="3.20.20.70:FF:000029">
    <property type="entry name" value="L-lactate dehydrogenase"/>
    <property type="match status" value="1"/>
</dbReference>
<evidence type="ECO:0000256" key="6">
    <source>
        <dbReference type="PIRSR" id="PIRSR000138-1"/>
    </source>
</evidence>
<dbReference type="SUPFAM" id="SSF51395">
    <property type="entry name" value="FMN-linked oxidoreductases"/>
    <property type="match status" value="1"/>
</dbReference>
<comment type="cofactor">
    <cofactor evidence="1">
        <name>FMN</name>
        <dbReference type="ChEBI" id="CHEBI:58210"/>
    </cofactor>
</comment>
<dbReference type="Gene3D" id="3.20.20.70">
    <property type="entry name" value="Aldolase class I"/>
    <property type="match status" value="1"/>
</dbReference>
<name>A0A143BL57_9BACT</name>
<dbReference type="PIRSF" id="PIRSF000138">
    <property type="entry name" value="Al-hdrx_acd_dh"/>
    <property type="match status" value="1"/>
</dbReference>
<dbReference type="KEGG" id="gph:GEMMAAP_10810"/>
<evidence type="ECO:0000256" key="1">
    <source>
        <dbReference type="ARBA" id="ARBA00001917"/>
    </source>
</evidence>
<reference evidence="9 10" key="1">
    <citation type="journal article" date="2014" name="Proc. Natl. Acad. Sci. U.S.A.">
        <title>Functional type 2 photosynthetic reaction centers found in the rare bacterial phylum Gemmatimonadetes.</title>
        <authorList>
            <person name="Zeng Y."/>
            <person name="Feng F."/>
            <person name="Medova H."/>
            <person name="Dean J."/>
            <person name="Koblizek M."/>
        </authorList>
    </citation>
    <scope>NUCLEOTIDE SEQUENCE [LARGE SCALE GENOMIC DNA]</scope>
    <source>
        <strain evidence="9 10">AP64</strain>
    </source>
</reference>
<feature type="binding site" evidence="7">
    <location>
        <position position="262"/>
    </location>
    <ligand>
        <name>glyoxylate</name>
        <dbReference type="ChEBI" id="CHEBI:36655"/>
    </ligand>
</feature>
<dbReference type="RefSeq" id="WP_026849740.1">
    <property type="nucleotide sequence ID" value="NZ_CP011454.1"/>
</dbReference>
<dbReference type="PANTHER" id="PTHR10578">
    <property type="entry name" value="S -2-HYDROXY-ACID OXIDASE-RELATED"/>
    <property type="match status" value="1"/>
</dbReference>
<sequence>MSDSAVGRPVNLHSYEAAAAEHLPRMVYDYYAGGANDEILLRESRSAWDDVRIRYRVLRDVSQRDLSVNISGHQLDWPVIVAPMAFQQMATPEGEVATARASATMGSGMILSTLSNRTIEAVRAASYGLLWFQLYIYRDRGVTAELVRRAERAGCTGLVLTVDTPLLGRRERDLLNGFHVPAEFDAPNLGVDMRGTLASQHQAASALATFIADYWDAGIAWKDLAWLQSITSLPIYVKGIVRGDDALLALEYGAAGVIVSNHGGRQLDTALPTARALPEIAQAMQGRGLLLVDGGIRRGTDVLKALAMGANAVLLGRPVLWGLSVNGEAGAQHVMELLRSEVDLAFALAGVRSPAEATPDLIA</sequence>
<dbReference type="InterPro" id="IPR008259">
    <property type="entry name" value="FMN_hydac_DH_AS"/>
</dbReference>
<dbReference type="InterPro" id="IPR013785">
    <property type="entry name" value="Aldolase_TIM"/>
</dbReference>
<keyword evidence="2 7" id="KW-0285">Flavoprotein</keyword>
<evidence type="ECO:0000256" key="4">
    <source>
        <dbReference type="ARBA" id="ARBA00023002"/>
    </source>
</evidence>
<feature type="binding site" evidence="7">
    <location>
        <begin position="316"/>
        <end position="317"/>
    </location>
    <ligand>
        <name>FMN</name>
        <dbReference type="ChEBI" id="CHEBI:58210"/>
    </ligand>
</feature>
<dbReference type="Proteomes" id="UP000076404">
    <property type="component" value="Chromosome"/>
</dbReference>
<feature type="binding site" evidence="7">
    <location>
        <position position="265"/>
    </location>
    <ligand>
        <name>glyoxylate</name>
        <dbReference type="ChEBI" id="CHEBI:36655"/>
    </ligand>
</feature>
<feature type="active site" description="Proton acceptor" evidence="6">
    <location>
        <position position="262"/>
    </location>
</feature>
<feature type="binding site" evidence="7">
    <location>
        <position position="133"/>
    </location>
    <ligand>
        <name>FMN</name>
        <dbReference type="ChEBI" id="CHEBI:58210"/>
    </ligand>
</feature>
<dbReference type="GO" id="GO:0016614">
    <property type="term" value="F:oxidoreductase activity, acting on CH-OH group of donors"/>
    <property type="evidence" value="ECO:0007669"/>
    <property type="project" value="UniProtKB-ARBA"/>
</dbReference>
<reference evidence="9 10" key="2">
    <citation type="journal article" date="2016" name="Environ. Microbiol. Rep.">
        <title>Metagenomic evidence for the presence of phototrophic Gemmatimonadetes bacteria in diverse environments.</title>
        <authorList>
            <person name="Zeng Y."/>
            <person name="Baumbach J."/>
            <person name="Barbosa E.G."/>
            <person name="Azevedo V."/>
            <person name="Zhang C."/>
            <person name="Koblizek M."/>
        </authorList>
    </citation>
    <scope>NUCLEOTIDE SEQUENCE [LARGE SCALE GENOMIC DNA]</scope>
    <source>
        <strain evidence="9 10">AP64</strain>
    </source>
</reference>
<feature type="binding site" evidence="7">
    <location>
        <position position="135"/>
    </location>
    <ligand>
        <name>glyoxylate</name>
        <dbReference type="ChEBI" id="CHEBI:36655"/>
    </ligand>
</feature>
<proteinExistence type="inferred from homology"/>
<dbReference type="CDD" id="cd02809">
    <property type="entry name" value="alpha_hydroxyacid_oxid_FMN"/>
    <property type="match status" value="1"/>
</dbReference>
<protein>
    <submittedName>
        <fullName evidence="9">2-hydroxy-acid oxidase</fullName>
    </submittedName>
</protein>
<evidence type="ECO:0000313" key="10">
    <source>
        <dbReference type="Proteomes" id="UP000076404"/>
    </source>
</evidence>
<organism evidence="9 10">
    <name type="scientific">Gemmatimonas phototrophica</name>
    <dbReference type="NCBI Taxonomy" id="1379270"/>
    <lineage>
        <taxon>Bacteria</taxon>
        <taxon>Pseudomonadati</taxon>
        <taxon>Gemmatimonadota</taxon>
        <taxon>Gemmatimonadia</taxon>
        <taxon>Gemmatimonadales</taxon>
        <taxon>Gemmatimonadaceae</taxon>
        <taxon>Gemmatimonas</taxon>
    </lineage>
</organism>
<dbReference type="STRING" id="1379270.GEMMAAP_10810"/>
<dbReference type="PROSITE" id="PS51349">
    <property type="entry name" value="FMN_HYDROXY_ACID_DH_2"/>
    <property type="match status" value="1"/>
</dbReference>
<evidence type="ECO:0000256" key="7">
    <source>
        <dbReference type="PIRSR" id="PIRSR000138-2"/>
    </source>
</evidence>
<keyword evidence="4" id="KW-0560">Oxidoreductase</keyword>
<accession>A0A143BL57</accession>
<feature type="binding site" evidence="7">
    <location>
        <position position="112"/>
    </location>
    <ligand>
        <name>FMN</name>
        <dbReference type="ChEBI" id="CHEBI:58210"/>
    </ligand>
</feature>
<dbReference type="GO" id="GO:0010181">
    <property type="term" value="F:FMN binding"/>
    <property type="evidence" value="ECO:0007669"/>
    <property type="project" value="InterPro"/>
</dbReference>
<gene>
    <name evidence="9" type="ORF">GEMMAAP_10810</name>
</gene>
<dbReference type="OrthoDB" id="9770452at2"/>
<feature type="binding site" evidence="7">
    <location>
        <begin position="293"/>
        <end position="297"/>
    </location>
    <ligand>
        <name>FMN</name>
        <dbReference type="ChEBI" id="CHEBI:58210"/>
    </ligand>
</feature>
<comment type="similarity">
    <text evidence="5">Belongs to the FMN-dependent alpha-hydroxy acid dehydrogenase family.</text>
</comment>
<dbReference type="Pfam" id="PF01070">
    <property type="entry name" value="FMN_dh"/>
    <property type="match status" value="1"/>
</dbReference>
<evidence type="ECO:0000313" key="9">
    <source>
        <dbReference type="EMBL" id="AMW05174.1"/>
    </source>
</evidence>
<dbReference type="PROSITE" id="PS00557">
    <property type="entry name" value="FMN_HYDROXY_ACID_DH_1"/>
    <property type="match status" value="1"/>
</dbReference>
<keyword evidence="3 7" id="KW-0288">FMN</keyword>
<feature type="domain" description="FMN hydroxy acid dehydrogenase" evidence="8">
    <location>
        <begin position="4"/>
        <end position="363"/>
    </location>
</feature>
<dbReference type="EMBL" id="CP011454">
    <property type="protein sequence ID" value="AMW05174.1"/>
    <property type="molecule type" value="Genomic_DNA"/>
</dbReference>
<evidence type="ECO:0000259" key="8">
    <source>
        <dbReference type="PROSITE" id="PS51349"/>
    </source>
</evidence>
<evidence type="ECO:0000256" key="2">
    <source>
        <dbReference type="ARBA" id="ARBA00022630"/>
    </source>
</evidence>
<dbReference type="eggNOG" id="COG1304">
    <property type="taxonomic scope" value="Bacteria"/>
</dbReference>
<keyword evidence="10" id="KW-1185">Reference proteome</keyword>
<feature type="binding site" evidence="7">
    <location>
        <position position="260"/>
    </location>
    <ligand>
        <name>glyoxylate</name>
        <dbReference type="ChEBI" id="CHEBI:36655"/>
    </ligand>
</feature>
<dbReference type="InterPro" id="IPR000262">
    <property type="entry name" value="FMN-dep_DH"/>
</dbReference>
<feature type="binding site" evidence="7">
    <location>
        <position position="161"/>
    </location>
    <ligand>
        <name>FMN</name>
        <dbReference type="ChEBI" id="CHEBI:58210"/>
    </ligand>
</feature>
<feature type="binding site" evidence="7">
    <location>
        <position position="170"/>
    </location>
    <ligand>
        <name>glyoxylate</name>
        <dbReference type="ChEBI" id="CHEBI:36655"/>
    </ligand>
</feature>
<feature type="binding site" evidence="7">
    <location>
        <position position="238"/>
    </location>
    <ligand>
        <name>FMN</name>
        <dbReference type="ChEBI" id="CHEBI:58210"/>
    </ligand>
</feature>
<dbReference type="PANTHER" id="PTHR10578:SF107">
    <property type="entry name" value="2-HYDROXYACID OXIDASE 1"/>
    <property type="match status" value="1"/>
</dbReference>
<dbReference type="InterPro" id="IPR037396">
    <property type="entry name" value="FMN_HAD"/>
</dbReference>
<evidence type="ECO:0000256" key="5">
    <source>
        <dbReference type="ARBA" id="ARBA00024042"/>
    </source>
</evidence>